<name>A0A2P6QJ40_ROSCH</name>
<organism evidence="2 3">
    <name type="scientific">Rosa chinensis</name>
    <name type="common">China rose</name>
    <dbReference type="NCBI Taxonomy" id="74649"/>
    <lineage>
        <taxon>Eukaryota</taxon>
        <taxon>Viridiplantae</taxon>
        <taxon>Streptophyta</taxon>
        <taxon>Embryophyta</taxon>
        <taxon>Tracheophyta</taxon>
        <taxon>Spermatophyta</taxon>
        <taxon>Magnoliopsida</taxon>
        <taxon>eudicotyledons</taxon>
        <taxon>Gunneridae</taxon>
        <taxon>Pentapetalae</taxon>
        <taxon>rosids</taxon>
        <taxon>fabids</taxon>
        <taxon>Rosales</taxon>
        <taxon>Rosaceae</taxon>
        <taxon>Rosoideae</taxon>
        <taxon>Rosoideae incertae sedis</taxon>
        <taxon>Rosa</taxon>
    </lineage>
</organism>
<dbReference type="InterPro" id="IPR025312">
    <property type="entry name" value="DUF4216"/>
</dbReference>
<dbReference type="PANTHER" id="PTHR48258:SF9">
    <property type="entry name" value="OS01G0348150 PROTEIN"/>
    <property type="match status" value="1"/>
</dbReference>
<reference evidence="2 3" key="1">
    <citation type="journal article" date="2018" name="Nat. Genet.">
        <title>The Rosa genome provides new insights in the design of modern roses.</title>
        <authorList>
            <person name="Bendahmane M."/>
        </authorList>
    </citation>
    <scope>NUCLEOTIDE SEQUENCE [LARGE SCALE GENOMIC DNA]</scope>
    <source>
        <strain evidence="3">cv. Old Blush</strain>
    </source>
</reference>
<accession>A0A2P6QJ40</accession>
<dbReference type="Gramene" id="PRQ34195">
    <property type="protein sequence ID" value="PRQ34195"/>
    <property type="gene ID" value="RchiOBHm_Chr5g0066161"/>
</dbReference>
<gene>
    <name evidence="2" type="ORF">RchiOBHm_Chr5g0066161</name>
</gene>
<dbReference type="OMA" id="GVIDEIW"/>
<evidence type="ECO:0000313" key="3">
    <source>
        <dbReference type="Proteomes" id="UP000238479"/>
    </source>
</evidence>
<dbReference type="EMBL" id="PDCK01000043">
    <property type="protein sequence ID" value="PRQ34195.1"/>
    <property type="molecule type" value="Genomic_DNA"/>
</dbReference>
<evidence type="ECO:0000313" key="2">
    <source>
        <dbReference type="EMBL" id="PRQ34195.1"/>
    </source>
</evidence>
<comment type="caution">
    <text evidence="2">The sequence shown here is derived from an EMBL/GenBank/DDBJ whole genome shotgun (WGS) entry which is preliminary data.</text>
</comment>
<protein>
    <recommendedName>
        <fullName evidence="1">DUF4216 domain-containing protein</fullName>
    </recommendedName>
</protein>
<keyword evidence="3" id="KW-1185">Reference proteome</keyword>
<evidence type="ECO:0000259" key="1">
    <source>
        <dbReference type="Pfam" id="PF13952"/>
    </source>
</evidence>
<dbReference type="Proteomes" id="UP000238479">
    <property type="component" value="Chromosome 5"/>
</dbReference>
<dbReference type="AlphaFoldDB" id="A0A2P6QJ40"/>
<proteinExistence type="predicted"/>
<dbReference type="Pfam" id="PF13952">
    <property type="entry name" value="DUF4216"/>
    <property type="match status" value="1"/>
</dbReference>
<sequence length="301" mass="34740">MQPQLGFLKCSKSWRLRWSIGTLGLGLNTETCGDCKGERERELKKLLENFNSKISEHMEYLKRAFPRLKKNKKWLKDKQNNSFADWVKIRVGQQLDDPASNISETVRWIADGPSHEVAKFNSYKIDGVQFYTKSLDNVRVCQNSGVYLEAEAMVVASARDRKPVDDDMVFYGVIDEIWELDYAKFRLPLFKCDWVESSKGVKVDDLGFTLVNLNRRGHLNDIFSLATSVYQIFYVQDPVDPRWSIVLRVPQRDYNDLAHDDELGDTIIDHQPFTDRMPSIDSGDGEIGYIRADNETILVNE</sequence>
<dbReference type="PANTHER" id="PTHR48258">
    <property type="entry name" value="DUF4218 DOMAIN-CONTAINING PROTEIN-RELATED"/>
    <property type="match status" value="1"/>
</dbReference>
<feature type="domain" description="DUF4216" evidence="1">
    <location>
        <begin position="178"/>
        <end position="246"/>
    </location>
</feature>